<sequence>MEQSLNRIHDRKYVTDLYSHFRGSARVSLNSLGQFGPYVRDPHQEAIQALQTAFSQEGCRRLLPSNFIPVILTNAELQLAIERSNLHKNDLIERLSPPPFLEIPAGALTCLHGRQRVEAARRSLLGEDQWWTVDLFVDTDNTDWQRMMAEEYTRSCQFTDGEIFVKIRLHAKSAAHFAERRWWAQLSKRKQDFLRSFLKHPICRSFDRLLFIPGIWRGMNIGVLDKVMALKCDEVGS</sequence>
<name>A0A6A5VAC3_9PLEO</name>
<dbReference type="InterPro" id="IPR022198">
    <property type="entry name" value="DUF3723"/>
</dbReference>
<protein>
    <submittedName>
        <fullName evidence="1">Uncharacterized protein</fullName>
    </submittedName>
</protein>
<accession>A0A6A5VAC3</accession>
<evidence type="ECO:0000313" key="1">
    <source>
        <dbReference type="EMBL" id="KAF1974101.1"/>
    </source>
</evidence>
<dbReference type="OrthoDB" id="5421195at2759"/>
<dbReference type="Pfam" id="PF12520">
    <property type="entry name" value="DUF3723"/>
    <property type="match status" value="1"/>
</dbReference>
<dbReference type="Proteomes" id="UP000800036">
    <property type="component" value="Unassembled WGS sequence"/>
</dbReference>
<organism evidence="1 2">
    <name type="scientific">Bimuria novae-zelandiae CBS 107.79</name>
    <dbReference type="NCBI Taxonomy" id="1447943"/>
    <lineage>
        <taxon>Eukaryota</taxon>
        <taxon>Fungi</taxon>
        <taxon>Dikarya</taxon>
        <taxon>Ascomycota</taxon>
        <taxon>Pezizomycotina</taxon>
        <taxon>Dothideomycetes</taxon>
        <taxon>Pleosporomycetidae</taxon>
        <taxon>Pleosporales</taxon>
        <taxon>Massarineae</taxon>
        <taxon>Didymosphaeriaceae</taxon>
        <taxon>Bimuria</taxon>
    </lineage>
</organism>
<dbReference type="EMBL" id="ML976677">
    <property type="protein sequence ID" value="KAF1974101.1"/>
    <property type="molecule type" value="Genomic_DNA"/>
</dbReference>
<dbReference type="AlphaFoldDB" id="A0A6A5VAC3"/>
<gene>
    <name evidence="1" type="ORF">BU23DRAFT_638854</name>
</gene>
<feature type="non-terminal residue" evidence="1">
    <location>
        <position position="237"/>
    </location>
</feature>
<keyword evidence="2" id="KW-1185">Reference proteome</keyword>
<proteinExistence type="predicted"/>
<reference evidence="1" key="1">
    <citation type="journal article" date="2020" name="Stud. Mycol.">
        <title>101 Dothideomycetes genomes: a test case for predicting lifestyles and emergence of pathogens.</title>
        <authorList>
            <person name="Haridas S."/>
            <person name="Albert R."/>
            <person name="Binder M."/>
            <person name="Bloem J."/>
            <person name="Labutti K."/>
            <person name="Salamov A."/>
            <person name="Andreopoulos B."/>
            <person name="Baker S."/>
            <person name="Barry K."/>
            <person name="Bills G."/>
            <person name="Bluhm B."/>
            <person name="Cannon C."/>
            <person name="Castanera R."/>
            <person name="Culley D."/>
            <person name="Daum C."/>
            <person name="Ezra D."/>
            <person name="Gonzalez J."/>
            <person name="Henrissat B."/>
            <person name="Kuo A."/>
            <person name="Liang C."/>
            <person name="Lipzen A."/>
            <person name="Lutzoni F."/>
            <person name="Magnuson J."/>
            <person name="Mondo S."/>
            <person name="Nolan M."/>
            <person name="Ohm R."/>
            <person name="Pangilinan J."/>
            <person name="Park H.-J."/>
            <person name="Ramirez L."/>
            <person name="Alfaro M."/>
            <person name="Sun H."/>
            <person name="Tritt A."/>
            <person name="Yoshinaga Y."/>
            <person name="Zwiers L.-H."/>
            <person name="Turgeon B."/>
            <person name="Goodwin S."/>
            <person name="Spatafora J."/>
            <person name="Crous P."/>
            <person name="Grigoriev I."/>
        </authorList>
    </citation>
    <scope>NUCLEOTIDE SEQUENCE</scope>
    <source>
        <strain evidence="1">CBS 107.79</strain>
    </source>
</reference>
<evidence type="ECO:0000313" key="2">
    <source>
        <dbReference type="Proteomes" id="UP000800036"/>
    </source>
</evidence>